<name>A0A935K0L7_9RHOO</name>
<comment type="subcellular location">
    <subcellularLocation>
        <location evidence="2">Cell membrane</location>
    </subcellularLocation>
    <subcellularLocation>
        <location evidence="1">Membrane</location>
        <topology evidence="1">Single-pass membrane protein</topology>
    </subcellularLocation>
</comment>
<dbReference type="GO" id="GO:0005886">
    <property type="term" value="C:plasma membrane"/>
    <property type="evidence" value="ECO:0007669"/>
    <property type="project" value="UniProtKB-SubCell"/>
</dbReference>
<proteinExistence type="predicted"/>
<gene>
    <name evidence="10" type="ORF">IPJ38_20160</name>
</gene>
<keyword evidence="4 8" id="KW-0812">Transmembrane</keyword>
<accession>A0A935K0L7</accession>
<evidence type="ECO:0000313" key="11">
    <source>
        <dbReference type="Proteomes" id="UP000739411"/>
    </source>
</evidence>
<evidence type="ECO:0000256" key="8">
    <source>
        <dbReference type="SAM" id="Phobius"/>
    </source>
</evidence>
<keyword evidence="6 8" id="KW-0472">Membrane</keyword>
<keyword evidence="3" id="KW-1003">Cell membrane</keyword>
<reference evidence="10 11" key="1">
    <citation type="submission" date="2020-10" db="EMBL/GenBank/DDBJ databases">
        <title>Connecting structure to function with the recovery of over 1000 high-quality activated sludge metagenome-assembled genomes encoding full-length rRNA genes using long-read sequencing.</title>
        <authorList>
            <person name="Singleton C.M."/>
            <person name="Petriglieri F."/>
            <person name="Kristensen J.M."/>
            <person name="Kirkegaard R.H."/>
            <person name="Michaelsen T.Y."/>
            <person name="Andersen M.H."/>
            <person name="Karst S.M."/>
            <person name="Dueholm M.S."/>
            <person name="Nielsen P.H."/>
            <person name="Albertsen M."/>
        </authorList>
    </citation>
    <scope>NUCLEOTIDE SEQUENCE [LARGE SCALE GENOMIC DNA]</scope>
    <source>
        <strain evidence="10">EsbW_18-Q3-R4-48_BATAC.463</strain>
    </source>
</reference>
<dbReference type="GO" id="GO:0044877">
    <property type="term" value="F:protein-containing complex binding"/>
    <property type="evidence" value="ECO:0007669"/>
    <property type="project" value="InterPro"/>
</dbReference>
<feature type="domain" description="Ancillary SecYEG translocon subunit/Cell division coordinator CpoB TPR" evidence="9">
    <location>
        <begin position="16"/>
        <end position="209"/>
    </location>
</feature>
<protein>
    <submittedName>
        <fullName evidence="10">Tetratricopeptide repeat protein</fullName>
    </submittedName>
</protein>
<dbReference type="Proteomes" id="UP000739411">
    <property type="component" value="Unassembled WGS sequence"/>
</dbReference>
<organism evidence="10 11">
    <name type="scientific">Candidatus Dechloromonas phosphorivorans</name>
    <dbReference type="NCBI Taxonomy" id="2899244"/>
    <lineage>
        <taxon>Bacteria</taxon>
        <taxon>Pseudomonadati</taxon>
        <taxon>Pseudomonadota</taxon>
        <taxon>Betaproteobacteria</taxon>
        <taxon>Rhodocyclales</taxon>
        <taxon>Azonexaceae</taxon>
        <taxon>Dechloromonas</taxon>
    </lineage>
</organism>
<evidence type="ECO:0000256" key="5">
    <source>
        <dbReference type="ARBA" id="ARBA00022989"/>
    </source>
</evidence>
<evidence type="ECO:0000259" key="9">
    <source>
        <dbReference type="Pfam" id="PF09976"/>
    </source>
</evidence>
<dbReference type="EMBL" id="JADJMS010000047">
    <property type="protein sequence ID" value="MBK7417067.1"/>
    <property type="molecule type" value="Genomic_DNA"/>
</dbReference>
<evidence type="ECO:0000256" key="3">
    <source>
        <dbReference type="ARBA" id="ARBA00022475"/>
    </source>
</evidence>
<evidence type="ECO:0000256" key="4">
    <source>
        <dbReference type="ARBA" id="ARBA00022692"/>
    </source>
</evidence>
<evidence type="ECO:0000256" key="1">
    <source>
        <dbReference type="ARBA" id="ARBA00004167"/>
    </source>
</evidence>
<keyword evidence="7" id="KW-0143">Chaperone</keyword>
<dbReference type="InterPro" id="IPR026039">
    <property type="entry name" value="YfgM"/>
</dbReference>
<evidence type="ECO:0000313" key="10">
    <source>
        <dbReference type="EMBL" id="MBK7417067.1"/>
    </source>
</evidence>
<evidence type="ECO:0000256" key="6">
    <source>
        <dbReference type="ARBA" id="ARBA00023136"/>
    </source>
</evidence>
<evidence type="ECO:0000256" key="2">
    <source>
        <dbReference type="ARBA" id="ARBA00004236"/>
    </source>
</evidence>
<comment type="caution">
    <text evidence="10">The sequence shown here is derived from an EMBL/GenBank/DDBJ whole genome shotgun (WGS) entry which is preliminary data.</text>
</comment>
<dbReference type="PANTHER" id="PTHR38035">
    <property type="entry name" value="UPF0070 PROTEIN YFGM"/>
    <property type="match status" value="1"/>
</dbReference>
<keyword evidence="5 8" id="KW-1133">Transmembrane helix</keyword>
<dbReference type="InterPro" id="IPR018704">
    <property type="entry name" value="SecYEG/CpoB_TPR"/>
</dbReference>
<feature type="transmembrane region" description="Helical" evidence="8">
    <location>
        <begin position="21"/>
        <end position="43"/>
    </location>
</feature>
<dbReference type="AlphaFoldDB" id="A0A935K0L7"/>
<dbReference type="PIRSF" id="PIRSF006170">
    <property type="entry name" value="YfgM"/>
    <property type="match status" value="1"/>
</dbReference>
<sequence length="212" mass="22740">MAHYDLEEQEQIASLKTWWNMYGNLLTTVVTVACLAVIGWQGWNWYQRGQSAQAAAIYSVLEQAVAVRDAQKIKAAAGELAEKFGGTAYAALGALQAGKQSFEAGDLKTAKAQLGWAADNGKDEIKDIARLRLAAVLLDEKSFDEALKQLDFSHAAAFASRFQELKGDILGAQGKKAEALAAYKVAQTKSEGKTGVGSELLQQKIDSLGEAA</sequence>
<dbReference type="Pfam" id="PF09976">
    <property type="entry name" value="TPR_21"/>
    <property type="match status" value="1"/>
</dbReference>
<evidence type="ECO:0000256" key="7">
    <source>
        <dbReference type="ARBA" id="ARBA00023186"/>
    </source>
</evidence>
<dbReference type="PANTHER" id="PTHR38035:SF1">
    <property type="entry name" value="ANCILLARY SECYEG TRANSLOCON SUBUNIT"/>
    <property type="match status" value="1"/>
</dbReference>